<evidence type="ECO:0000313" key="4">
    <source>
        <dbReference type="Proteomes" id="UP001597365"/>
    </source>
</evidence>
<name>A0ABW4PIB1_9ACTN</name>
<sequence length="78" mass="7959">MRVPTQIPVKPVPSPAGTASGNRISGWTSFLASLSISLLAAGAAALIPAPEVRPAPAPVTVEVHQMCTGDGAVCHFKR</sequence>
<keyword evidence="2" id="KW-1133">Transmembrane helix</keyword>
<dbReference type="RefSeq" id="WP_380898903.1">
    <property type="nucleotide sequence ID" value="NZ_JBHUFU010000004.1"/>
</dbReference>
<comment type="caution">
    <text evidence="3">The sequence shown here is derived from an EMBL/GenBank/DDBJ whole genome shotgun (WGS) entry which is preliminary data.</text>
</comment>
<feature type="region of interest" description="Disordered" evidence="1">
    <location>
        <begin position="1"/>
        <end position="21"/>
    </location>
</feature>
<gene>
    <name evidence="3" type="ORF">ACFSJS_09730</name>
</gene>
<dbReference type="EMBL" id="JBHUFU010000004">
    <property type="protein sequence ID" value="MFD1829943.1"/>
    <property type="molecule type" value="Genomic_DNA"/>
</dbReference>
<organism evidence="3 4">
    <name type="scientific">Streptomyces desertarenae</name>
    <dbReference type="NCBI Taxonomy" id="2666184"/>
    <lineage>
        <taxon>Bacteria</taxon>
        <taxon>Bacillati</taxon>
        <taxon>Actinomycetota</taxon>
        <taxon>Actinomycetes</taxon>
        <taxon>Kitasatosporales</taxon>
        <taxon>Streptomycetaceae</taxon>
        <taxon>Streptomyces</taxon>
    </lineage>
</organism>
<dbReference type="Proteomes" id="UP001597365">
    <property type="component" value="Unassembled WGS sequence"/>
</dbReference>
<evidence type="ECO:0000313" key="3">
    <source>
        <dbReference type="EMBL" id="MFD1829943.1"/>
    </source>
</evidence>
<evidence type="ECO:0000256" key="2">
    <source>
        <dbReference type="SAM" id="Phobius"/>
    </source>
</evidence>
<keyword evidence="2" id="KW-0472">Membrane</keyword>
<reference evidence="4" key="1">
    <citation type="journal article" date="2019" name="Int. J. Syst. Evol. Microbiol.">
        <title>The Global Catalogue of Microorganisms (GCM) 10K type strain sequencing project: providing services to taxonomists for standard genome sequencing and annotation.</title>
        <authorList>
            <consortium name="The Broad Institute Genomics Platform"/>
            <consortium name="The Broad Institute Genome Sequencing Center for Infectious Disease"/>
            <person name="Wu L."/>
            <person name="Ma J."/>
        </authorList>
    </citation>
    <scope>NUCLEOTIDE SEQUENCE [LARGE SCALE GENOMIC DNA]</scope>
    <source>
        <strain evidence="4">CGMCC 4.7455</strain>
    </source>
</reference>
<feature type="transmembrane region" description="Helical" evidence="2">
    <location>
        <begin position="24"/>
        <end position="47"/>
    </location>
</feature>
<proteinExistence type="predicted"/>
<keyword evidence="4" id="KW-1185">Reference proteome</keyword>
<protein>
    <submittedName>
        <fullName evidence="3">Uncharacterized protein</fullName>
    </submittedName>
</protein>
<accession>A0ABW4PIB1</accession>
<evidence type="ECO:0000256" key="1">
    <source>
        <dbReference type="SAM" id="MobiDB-lite"/>
    </source>
</evidence>
<keyword evidence="2" id="KW-0812">Transmembrane</keyword>